<evidence type="ECO:0000313" key="3">
    <source>
        <dbReference type="Proteomes" id="UP001291653"/>
    </source>
</evidence>
<dbReference type="InterPro" id="IPR014729">
    <property type="entry name" value="Rossmann-like_a/b/a_fold"/>
</dbReference>
<dbReference type="InterPro" id="IPR029055">
    <property type="entry name" value="Ntn_hydrolases_N"/>
</dbReference>
<protein>
    <submittedName>
        <fullName evidence="2">Albusnodin/ikarugamycin family macrolactam cyclase</fullName>
    </submittedName>
</protein>
<evidence type="ECO:0000313" key="2">
    <source>
        <dbReference type="EMBL" id="GLF99453.1"/>
    </source>
</evidence>
<sequence length="570" mass="59468">MRTAGTARLGLVVVGRCGASAAGLERALADVEAGRWRALTRWAGSYLTVAARYGTTAVIGDLAGQHPVHWKPLDGGGLWWATAALPLAQLHGAAVDRISLAARLALGPFGILAERSLFTGVRRVPPGHLLLLRPDDAAVVRFESEPRPVSMPEGAPQVAAALTEAVTVRLDGRPGVADLAGLDSTTLVCLAAAQGVPVDAVTHADPRMRDDDLAYARRTAAVVPGVRHHTFTGSEEAVLYGGLEDPGSAPVTDEPTLYAATARIKHAQLDLVSRAGAVYLTGEGGDVVLAASAGYLPDLYREGRRREAWQHTLAHARVRRVSPLTLWRRVRFLARGGVAGGWRQAASALRAAPNPAATVTPEAVARQVLSPCARWLCPGVRLHLADEVDTAADAFGEDPGMADWSDRQDLMRIGSSLAGWRAITREHGMTLATPYLDNEVVRACLAVEASERGAADRYKPLLAAAFPDGPVPGFVLERTTKGGLDGVAHAGLVRHAGLLAELLGPGSHLAGLGLLPSAGVGGEVAAAASGRPGGAGAIHYAVAAELWLRQAADAPAHWMLSEEGDGRAAA</sequence>
<proteinExistence type="predicted"/>
<accession>A0ABQ5PA40</accession>
<dbReference type="InterPro" id="IPR001962">
    <property type="entry name" value="Asn_synthase"/>
</dbReference>
<keyword evidence="3" id="KW-1185">Reference proteome</keyword>
<dbReference type="Pfam" id="PF00733">
    <property type="entry name" value="Asn_synthase"/>
    <property type="match status" value="1"/>
</dbReference>
<reference evidence="2 3" key="1">
    <citation type="submission" date="2022-10" db="EMBL/GenBank/DDBJ databases">
        <title>Draft genome sequence of Streptomyces sp. YSPA8.</title>
        <authorList>
            <person name="Moriuchi R."/>
            <person name="Dohra H."/>
            <person name="Yamamura H."/>
            <person name="Kodani S."/>
        </authorList>
    </citation>
    <scope>NUCLEOTIDE SEQUENCE [LARGE SCALE GENOMIC DNA]</scope>
    <source>
        <strain evidence="2 3">YSPA8</strain>
    </source>
</reference>
<dbReference type="SUPFAM" id="SSF56235">
    <property type="entry name" value="N-terminal nucleophile aminohydrolases (Ntn hydrolases)"/>
    <property type="match status" value="1"/>
</dbReference>
<name>A0ABQ5PA40_9ACTN</name>
<dbReference type="Gene3D" id="3.40.50.620">
    <property type="entry name" value="HUPs"/>
    <property type="match status" value="1"/>
</dbReference>
<dbReference type="SUPFAM" id="SSF52402">
    <property type="entry name" value="Adenine nucleotide alpha hydrolases-like"/>
    <property type="match status" value="1"/>
</dbReference>
<gene>
    <name evidence="2" type="ORF">SYYSPA8_34170</name>
</gene>
<organism evidence="2 3">
    <name type="scientific">Streptomyces yaizuensis</name>
    <dbReference type="NCBI Taxonomy" id="2989713"/>
    <lineage>
        <taxon>Bacteria</taxon>
        <taxon>Bacillati</taxon>
        <taxon>Actinomycetota</taxon>
        <taxon>Actinomycetes</taxon>
        <taxon>Kitasatosporales</taxon>
        <taxon>Streptomycetaceae</taxon>
        <taxon>Streptomyces</taxon>
    </lineage>
</organism>
<dbReference type="Proteomes" id="UP001291653">
    <property type="component" value="Unassembled WGS sequence"/>
</dbReference>
<evidence type="ECO:0000259" key="1">
    <source>
        <dbReference type="Pfam" id="PF00733"/>
    </source>
</evidence>
<dbReference type="EMBL" id="BSBI01000020">
    <property type="protein sequence ID" value="GLF99453.1"/>
    <property type="molecule type" value="Genomic_DNA"/>
</dbReference>
<feature type="domain" description="Asparagine synthetase" evidence="1">
    <location>
        <begin position="158"/>
        <end position="521"/>
    </location>
</feature>
<comment type="caution">
    <text evidence="2">The sequence shown here is derived from an EMBL/GenBank/DDBJ whole genome shotgun (WGS) entry which is preliminary data.</text>
</comment>